<accession>A0A974SP13</accession>
<dbReference type="KEGG" id="ares:IWH25_00160"/>
<protein>
    <submittedName>
        <fullName evidence="2">Class I SAM-dependent methyltransferase</fullName>
    </submittedName>
</protein>
<feature type="domain" description="Methyltransferase" evidence="1">
    <location>
        <begin position="37"/>
        <end position="132"/>
    </location>
</feature>
<dbReference type="AlphaFoldDB" id="A0A974SP13"/>
<sequence length="191" mass="20592">MKGRESGMPDEAWWASFFEPEGALDRLLDLGRNDGGIVEFGCGYGTFTLPAARRTRGTVVALDIEPALVEAVRGKAERAGLGNVQACVRDFVADGTGLAGGSQAHAMIYNLLHLEAPLALLREAHRNLAPGGTLSVIHWRSDMPTPRGPSLAIRPTPEQCAAWIGEAGFRELRTVDLQSSCPYHFGLVARR</sequence>
<dbReference type="InterPro" id="IPR029063">
    <property type="entry name" value="SAM-dependent_MTases_sf"/>
</dbReference>
<evidence type="ECO:0000313" key="2">
    <source>
        <dbReference type="EMBL" id="QRJ63811.1"/>
    </source>
</evidence>
<dbReference type="SUPFAM" id="SSF53335">
    <property type="entry name" value="S-adenosyl-L-methionine-dependent methyltransferases"/>
    <property type="match status" value="1"/>
</dbReference>
<keyword evidence="2" id="KW-0489">Methyltransferase</keyword>
<organism evidence="2 3">
    <name type="scientific">Azospira restricta</name>
    <dbReference type="NCBI Taxonomy" id="404405"/>
    <lineage>
        <taxon>Bacteria</taxon>
        <taxon>Pseudomonadati</taxon>
        <taxon>Pseudomonadota</taxon>
        <taxon>Betaproteobacteria</taxon>
        <taxon>Rhodocyclales</taxon>
        <taxon>Rhodocyclaceae</taxon>
        <taxon>Azospira</taxon>
    </lineage>
</organism>
<dbReference type="InterPro" id="IPR041698">
    <property type="entry name" value="Methyltransf_25"/>
</dbReference>
<name>A0A974SP13_9RHOO</name>
<dbReference type="RefSeq" id="WP_203387343.1">
    <property type="nucleotide sequence ID" value="NZ_CP064781.1"/>
</dbReference>
<gene>
    <name evidence="2" type="ORF">IWH25_00160</name>
</gene>
<reference evidence="2" key="1">
    <citation type="submission" date="2020-11" db="EMBL/GenBank/DDBJ databases">
        <title>Azospira restricta DSM 18626 genome sequence.</title>
        <authorList>
            <person name="Moe W.M."/>
        </authorList>
    </citation>
    <scope>NUCLEOTIDE SEQUENCE</scope>
    <source>
        <strain evidence="2">DSM 18626</strain>
    </source>
</reference>
<dbReference type="Pfam" id="PF13649">
    <property type="entry name" value="Methyltransf_25"/>
    <property type="match status" value="1"/>
</dbReference>
<keyword evidence="3" id="KW-1185">Reference proteome</keyword>
<dbReference type="Proteomes" id="UP000663444">
    <property type="component" value="Chromosome"/>
</dbReference>
<proteinExistence type="predicted"/>
<dbReference type="Gene3D" id="3.40.50.150">
    <property type="entry name" value="Vaccinia Virus protein VP39"/>
    <property type="match status" value="1"/>
</dbReference>
<dbReference type="GO" id="GO:0032259">
    <property type="term" value="P:methylation"/>
    <property type="evidence" value="ECO:0007669"/>
    <property type="project" value="UniProtKB-KW"/>
</dbReference>
<dbReference type="GO" id="GO:0008168">
    <property type="term" value="F:methyltransferase activity"/>
    <property type="evidence" value="ECO:0007669"/>
    <property type="project" value="UniProtKB-KW"/>
</dbReference>
<evidence type="ECO:0000259" key="1">
    <source>
        <dbReference type="Pfam" id="PF13649"/>
    </source>
</evidence>
<evidence type="ECO:0000313" key="3">
    <source>
        <dbReference type="Proteomes" id="UP000663444"/>
    </source>
</evidence>
<keyword evidence="2" id="KW-0808">Transferase</keyword>
<dbReference type="EMBL" id="CP064781">
    <property type="protein sequence ID" value="QRJ63811.1"/>
    <property type="molecule type" value="Genomic_DNA"/>
</dbReference>
<dbReference type="CDD" id="cd02440">
    <property type="entry name" value="AdoMet_MTases"/>
    <property type="match status" value="1"/>
</dbReference>